<dbReference type="Gene3D" id="3.10.20.30">
    <property type="match status" value="1"/>
</dbReference>
<dbReference type="CDD" id="cd00565">
    <property type="entry name" value="Ubl_ThiS"/>
    <property type="match status" value="1"/>
</dbReference>
<dbReference type="PANTHER" id="PTHR34472">
    <property type="entry name" value="SULFUR CARRIER PROTEIN THIS"/>
    <property type="match status" value="1"/>
</dbReference>
<name>A0ABN4LHT5_9ALTE</name>
<dbReference type="InterPro" id="IPR010035">
    <property type="entry name" value="Thi_S"/>
</dbReference>
<dbReference type="InterPro" id="IPR016155">
    <property type="entry name" value="Mopterin_synth/thiamin_S_b"/>
</dbReference>
<dbReference type="GeneID" id="83256415"/>
<keyword evidence="2" id="KW-1185">Reference proteome</keyword>
<dbReference type="Pfam" id="PF02597">
    <property type="entry name" value="ThiS"/>
    <property type="match status" value="1"/>
</dbReference>
<evidence type="ECO:0008006" key="3">
    <source>
        <dbReference type="Google" id="ProtNLM"/>
    </source>
</evidence>
<dbReference type="SUPFAM" id="SSF54285">
    <property type="entry name" value="MoaD/ThiS"/>
    <property type="match status" value="1"/>
</dbReference>
<gene>
    <name evidence="1" type="ORF">AVL57_01890</name>
</gene>
<reference evidence="1 2" key="1">
    <citation type="submission" date="2015-12" db="EMBL/GenBank/DDBJ databases">
        <title>Intraspecies pangenome expansion in the marine bacterium Alteromonas.</title>
        <authorList>
            <person name="Lopez-Perez M."/>
            <person name="Rodriguez-Valera F."/>
        </authorList>
    </citation>
    <scope>NUCLEOTIDE SEQUENCE [LARGE SCALE GENOMIC DNA]</scope>
    <source>
        <strain evidence="1 2">LMG 21861</strain>
    </source>
</reference>
<dbReference type="EMBL" id="CP013926">
    <property type="protein sequence ID" value="AMJ72831.1"/>
    <property type="molecule type" value="Genomic_DNA"/>
</dbReference>
<evidence type="ECO:0000313" key="1">
    <source>
        <dbReference type="EMBL" id="AMJ72831.1"/>
    </source>
</evidence>
<dbReference type="InterPro" id="IPR012675">
    <property type="entry name" value="Beta-grasp_dom_sf"/>
</dbReference>
<dbReference type="PANTHER" id="PTHR34472:SF1">
    <property type="entry name" value="SULFUR CARRIER PROTEIN THIS"/>
    <property type="match status" value="1"/>
</dbReference>
<dbReference type="NCBIfam" id="TIGR01683">
    <property type="entry name" value="thiS"/>
    <property type="match status" value="1"/>
</dbReference>
<sequence length="73" mass="7602">MSHINISLNGEQANCAPNTSVLAFLTAQGVIQDTSQDGTAVAKNGSILAKPLWGDSHLQHNDKLDVFTLVAGG</sequence>
<dbReference type="RefSeq" id="WP_057794840.1">
    <property type="nucleotide sequence ID" value="NZ_CP013926.1"/>
</dbReference>
<proteinExistence type="predicted"/>
<accession>A0ABN4LHT5</accession>
<protein>
    <recommendedName>
        <fullName evidence="3">Thiamine biosynthesis protein ThiS</fullName>
    </recommendedName>
</protein>
<organism evidence="1 2">
    <name type="scientific">Alteromonas stellipolaris</name>
    <dbReference type="NCBI Taxonomy" id="233316"/>
    <lineage>
        <taxon>Bacteria</taxon>
        <taxon>Pseudomonadati</taxon>
        <taxon>Pseudomonadota</taxon>
        <taxon>Gammaproteobacteria</taxon>
        <taxon>Alteromonadales</taxon>
        <taxon>Alteromonadaceae</taxon>
        <taxon>Alteromonas/Salinimonas group</taxon>
        <taxon>Alteromonas</taxon>
    </lineage>
</organism>
<dbReference type="Proteomes" id="UP000056750">
    <property type="component" value="Chromosome"/>
</dbReference>
<evidence type="ECO:0000313" key="2">
    <source>
        <dbReference type="Proteomes" id="UP000056750"/>
    </source>
</evidence>
<dbReference type="InterPro" id="IPR003749">
    <property type="entry name" value="ThiS/MoaD-like"/>
</dbReference>